<reference evidence="1" key="2">
    <citation type="journal article" date="2014" name="Nat. Commun.">
        <title>The emerging biofuel crop Camelina sativa retains a highly undifferentiated hexaploid genome structure.</title>
        <authorList>
            <person name="Kagale S."/>
            <person name="Koh C."/>
            <person name="Nixon J."/>
            <person name="Bollina V."/>
            <person name="Clarke W.E."/>
            <person name="Tuteja R."/>
            <person name="Spillane C."/>
            <person name="Robinson S.J."/>
            <person name="Links M.G."/>
            <person name="Clarke C."/>
            <person name="Higgins E.E."/>
            <person name="Huebert T."/>
            <person name="Sharpe A.G."/>
            <person name="Parkin I.A."/>
        </authorList>
    </citation>
    <scope>NUCLEOTIDE SEQUENCE [LARGE SCALE GENOMIC DNA]</scope>
    <source>
        <strain evidence="1">r\DH55</strain>
    </source>
</reference>
<name>A0ABM1QSS4_CAMSA</name>
<gene>
    <name evidence="2 3 4 5" type="primary">LOC104732594</name>
</gene>
<protein>
    <submittedName>
        <fullName evidence="2 3">Uncharacterized protein LOC104732594</fullName>
    </submittedName>
</protein>
<dbReference type="RefSeq" id="XP_019089816.1">
    <property type="nucleotide sequence ID" value="XM_019234271.1"/>
</dbReference>
<dbReference type="RefSeq" id="XP_019089815.1">
    <property type="nucleotide sequence ID" value="XM_019234270.1"/>
</dbReference>
<dbReference type="RefSeq" id="XP_019089814.1">
    <property type="nucleotide sequence ID" value="XM_019234269.1"/>
</dbReference>
<evidence type="ECO:0000313" key="1">
    <source>
        <dbReference type="Proteomes" id="UP000694864"/>
    </source>
</evidence>
<evidence type="ECO:0000313" key="2">
    <source>
        <dbReference type="RefSeq" id="XP_019089812.1"/>
    </source>
</evidence>
<evidence type="ECO:0000313" key="5">
    <source>
        <dbReference type="RefSeq" id="XP_019089816.1"/>
    </source>
</evidence>
<reference evidence="1" key="1">
    <citation type="journal article" date="1997" name="Nucleic Acids Res.">
        <title>tRNAscan-SE: a program for improved detection of transfer RNA genes in genomic sequence.</title>
        <authorList>
            <person name="Lowe T.M."/>
            <person name="Eddy S.R."/>
        </authorList>
    </citation>
    <scope>NUCLEOTIDE SEQUENCE [LARGE SCALE GENOMIC DNA]</scope>
    <source>
        <strain evidence="1">r\DH55</strain>
    </source>
</reference>
<dbReference type="PANTHER" id="PTHR33103">
    <property type="entry name" value="OS01G0153900 PROTEIN"/>
    <property type="match status" value="1"/>
</dbReference>
<evidence type="ECO:0000313" key="3">
    <source>
        <dbReference type="RefSeq" id="XP_019089814.1"/>
    </source>
</evidence>
<evidence type="ECO:0000313" key="4">
    <source>
        <dbReference type="RefSeq" id="XP_019089815.1"/>
    </source>
</evidence>
<dbReference type="GeneID" id="104732594"/>
<dbReference type="Pfam" id="PF05056">
    <property type="entry name" value="DUF674"/>
    <property type="match status" value="1"/>
</dbReference>
<sequence length="278" mass="31021">MLLDIGLEEVLTLLECIFTSNAPSTDTFLNKQSQQGMKKIYKSFSPCLEKKEEEAEPGKVITLKAIVRKQDMMILYVECAEEFVELLFSFLVFPLESVLEFSGSSISLGCIGNLCRSFKELTAKEGTGLSNSICTLPPFYSFQMQLPGIITQQPPVCYPKYRFDQLALMDPKSSGSSKSTQCYRFLKKGRKFTVLDDLTITSNSCSTVSLLKKFQSHADDLEVKEISISNAEALNLLRASLVTSSALNTAFWSLFAEKVKEETDLGDPVSKKVKEEET</sequence>
<dbReference type="PANTHER" id="PTHR33103:SF27">
    <property type="entry name" value="OS04G0594700 PROTEIN"/>
    <property type="match status" value="1"/>
</dbReference>
<keyword evidence="1" id="KW-1185">Reference proteome</keyword>
<dbReference type="InterPro" id="IPR007750">
    <property type="entry name" value="DUF674"/>
</dbReference>
<dbReference type="RefSeq" id="XP_019089812.1">
    <property type="nucleotide sequence ID" value="XM_019234267.1"/>
</dbReference>
<reference evidence="2 3" key="3">
    <citation type="submission" date="2025-05" db="UniProtKB">
        <authorList>
            <consortium name="RefSeq"/>
        </authorList>
    </citation>
    <scope>IDENTIFICATION</scope>
    <source>
        <tissue evidence="2 3">Leaf</tissue>
    </source>
</reference>
<dbReference type="Proteomes" id="UP000694864">
    <property type="component" value="Chromosome 12"/>
</dbReference>
<proteinExistence type="predicted"/>
<organism evidence="1 2">
    <name type="scientific">Camelina sativa</name>
    <name type="common">False flax</name>
    <name type="synonym">Myagrum sativum</name>
    <dbReference type="NCBI Taxonomy" id="90675"/>
    <lineage>
        <taxon>Eukaryota</taxon>
        <taxon>Viridiplantae</taxon>
        <taxon>Streptophyta</taxon>
        <taxon>Embryophyta</taxon>
        <taxon>Tracheophyta</taxon>
        <taxon>Spermatophyta</taxon>
        <taxon>Magnoliopsida</taxon>
        <taxon>eudicotyledons</taxon>
        <taxon>Gunneridae</taxon>
        <taxon>Pentapetalae</taxon>
        <taxon>rosids</taxon>
        <taxon>malvids</taxon>
        <taxon>Brassicales</taxon>
        <taxon>Brassicaceae</taxon>
        <taxon>Camelineae</taxon>
        <taxon>Camelina</taxon>
    </lineage>
</organism>
<accession>A0ABM1QSS4</accession>